<dbReference type="Proteomes" id="UP000504636">
    <property type="component" value="Unplaced"/>
</dbReference>
<dbReference type="RefSeq" id="XP_033584173.1">
    <property type="nucleotide sequence ID" value="XM_033714944.1"/>
</dbReference>
<dbReference type="EMBL" id="MU003692">
    <property type="protein sequence ID" value="KAF2817209.1"/>
    <property type="molecule type" value="Genomic_DNA"/>
</dbReference>
<accession>A0A6A6Z920</accession>
<feature type="non-terminal residue" evidence="2">
    <location>
        <position position="369"/>
    </location>
</feature>
<dbReference type="OrthoDB" id="5135333at2759"/>
<protein>
    <recommendedName>
        <fullName evidence="1">Heterokaryon incompatibility domain-containing protein</fullName>
    </recommendedName>
</protein>
<evidence type="ECO:0000259" key="1">
    <source>
        <dbReference type="Pfam" id="PF06985"/>
    </source>
</evidence>
<dbReference type="InterPro" id="IPR010730">
    <property type="entry name" value="HET"/>
</dbReference>
<organism evidence="2">
    <name type="scientific">Mytilinidion resinicola</name>
    <dbReference type="NCBI Taxonomy" id="574789"/>
    <lineage>
        <taxon>Eukaryota</taxon>
        <taxon>Fungi</taxon>
        <taxon>Dikarya</taxon>
        <taxon>Ascomycota</taxon>
        <taxon>Pezizomycotina</taxon>
        <taxon>Dothideomycetes</taxon>
        <taxon>Pleosporomycetidae</taxon>
        <taxon>Mytilinidiales</taxon>
        <taxon>Mytilinidiaceae</taxon>
        <taxon>Mytilinidion</taxon>
    </lineage>
</organism>
<evidence type="ECO:0000313" key="4">
    <source>
        <dbReference type="RefSeq" id="XP_033584173.1"/>
    </source>
</evidence>
<dbReference type="AlphaFoldDB" id="A0A6A6Z920"/>
<evidence type="ECO:0000313" key="2">
    <source>
        <dbReference type="EMBL" id="KAF2817209.1"/>
    </source>
</evidence>
<reference evidence="4" key="3">
    <citation type="submission" date="2025-04" db="UniProtKB">
        <authorList>
            <consortium name="RefSeq"/>
        </authorList>
    </citation>
    <scope>IDENTIFICATION</scope>
    <source>
        <strain evidence="4">CBS 304.34</strain>
    </source>
</reference>
<proteinExistence type="predicted"/>
<gene>
    <name evidence="2 4" type="ORF">BDZ99DRAFT_374891</name>
</gene>
<dbReference type="PANTHER" id="PTHR33112:SF12">
    <property type="entry name" value="HETEROKARYON INCOMPATIBILITY DOMAIN-CONTAINING PROTEIN"/>
    <property type="match status" value="1"/>
</dbReference>
<dbReference type="PANTHER" id="PTHR33112">
    <property type="entry name" value="DOMAIN PROTEIN, PUTATIVE-RELATED"/>
    <property type="match status" value="1"/>
</dbReference>
<reference evidence="4" key="2">
    <citation type="submission" date="2020-04" db="EMBL/GenBank/DDBJ databases">
        <authorList>
            <consortium name="NCBI Genome Project"/>
        </authorList>
    </citation>
    <scope>NUCLEOTIDE SEQUENCE</scope>
    <source>
        <strain evidence="4">CBS 304.34</strain>
    </source>
</reference>
<keyword evidence="3" id="KW-1185">Reference proteome</keyword>
<reference evidence="2 4" key="1">
    <citation type="journal article" date="2020" name="Stud. Mycol.">
        <title>101 Dothideomycetes genomes: a test case for predicting lifestyles and emergence of pathogens.</title>
        <authorList>
            <person name="Haridas S."/>
            <person name="Albert R."/>
            <person name="Binder M."/>
            <person name="Bloem J."/>
            <person name="Labutti K."/>
            <person name="Salamov A."/>
            <person name="Andreopoulos B."/>
            <person name="Baker S."/>
            <person name="Barry K."/>
            <person name="Bills G."/>
            <person name="Bluhm B."/>
            <person name="Cannon C."/>
            <person name="Castanera R."/>
            <person name="Culley D."/>
            <person name="Daum C."/>
            <person name="Ezra D."/>
            <person name="Gonzalez J."/>
            <person name="Henrissat B."/>
            <person name="Kuo A."/>
            <person name="Liang C."/>
            <person name="Lipzen A."/>
            <person name="Lutzoni F."/>
            <person name="Magnuson J."/>
            <person name="Mondo S."/>
            <person name="Nolan M."/>
            <person name="Ohm R."/>
            <person name="Pangilinan J."/>
            <person name="Park H.-J."/>
            <person name="Ramirez L."/>
            <person name="Alfaro M."/>
            <person name="Sun H."/>
            <person name="Tritt A."/>
            <person name="Yoshinaga Y."/>
            <person name="Zwiers L.-H."/>
            <person name="Turgeon B."/>
            <person name="Goodwin S."/>
            <person name="Spatafora J."/>
            <person name="Crous P."/>
            <person name="Grigoriev I."/>
        </authorList>
    </citation>
    <scope>NUCLEOTIDE SEQUENCE</scope>
    <source>
        <strain evidence="2 4">CBS 304.34</strain>
    </source>
</reference>
<sequence>MSSTISSGRPVPALDIACVRGWLSDCETKHVTCGILEDSLSTNDPVDIILIDVRNNRIVKGNTNERYLAVSYARGGVKCLEATKANFDTLQRDGALDQQKLKLPKVIEDAMKLTMSLGERYLWAHCLSIVQDDQMHKDSQINSMHQIFGKAAMTIVAAAGRDANSRLHDVGAGSRSSYLAENFIEGRRFIARPANLRYLLEHGSYGNNAWAYQERILSRRCLILTQYQAYFHCQTSTHTDAGDCEPQDMPSERDMPSSPLATVQMERSLDGKSQFDTFSKGAMSLYSSLIQSSTRRHLSHPTDRLPAFDGISAILKSCYGSPSIAGLPEAILDVALLWVTSNPQTPTHRTRSLPSWSWASHPGSIDYLS</sequence>
<name>A0A6A6Z920_9PEZI</name>
<evidence type="ECO:0000313" key="3">
    <source>
        <dbReference type="Proteomes" id="UP000504636"/>
    </source>
</evidence>
<dbReference type="Pfam" id="PF06985">
    <property type="entry name" value="HET"/>
    <property type="match status" value="1"/>
</dbReference>
<dbReference type="GeneID" id="54455837"/>
<feature type="domain" description="Heterokaryon incompatibility" evidence="1">
    <location>
        <begin position="67"/>
        <end position="214"/>
    </location>
</feature>